<dbReference type="SUPFAM" id="SSF56300">
    <property type="entry name" value="Metallo-dependent phosphatases"/>
    <property type="match status" value="1"/>
</dbReference>
<dbReference type="Gene3D" id="3.60.21.10">
    <property type="match status" value="1"/>
</dbReference>
<dbReference type="RefSeq" id="WP_189087502.1">
    <property type="nucleotide sequence ID" value="NZ_BMQL01000001.1"/>
</dbReference>
<accession>A0A918EZ34</accession>
<sequence>MSDLWAIGDVHGALGTLRTLLQRARLTDFEDNWLGDGATVVFLGDLIDRGPDGAGVLHLVQHLERQAAEAGGQVVSLLGNHEVMLMAAMRFRGPPRWAAGYLSPGLFEYWRQNGGQPHDLARLEPEDLEWLQARPVLYRHADWLFCHADSQLYLSLGDSIEAVQNSVQALLNAKNSDIWIDFLNAFSEREGFRGRQGLSRAATMLQVFGGHKIVHGHTPVFVLQNVPSGPYVSPYLYADERVLALDSAMAYQKGAGFLVRLDADVGRLTRPEATGVLDTIFLSDILAGVGTLEP</sequence>
<dbReference type="Proteomes" id="UP000603865">
    <property type="component" value="Unassembled WGS sequence"/>
</dbReference>
<evidence type="ECO:0000313" key="2">
    <source>
        <dbReference type="EMBL" id="GGQ92669.1"/>
    </source>
</evidence>
<proteinExistence type="predicted"/>
<dbReference type="EMBL" id="BMQL01000001">
    <property type="protein sequence ID" value="GGQ92669.1"/>
    <property type="molecule type" value="Genomic_DNA"/>
</dbReference>
<organism evidence="2 3">
    <name type="scientific">Deinococcus ruber</name>
    <dbReference type="NCBI Taxonomy" id="1848197"/>
    <lineage>
        <taxon>Bacteria</taxon>
        <taxon>Thermotogati</taxon>
        <taxon>Deinococcota</taxon>
        <taxon>Deinococci</taxon>
        <taxon>Deinococcales</taxon>
        <taxon>Deinococcaceae</taxon>
        <taxon>Deinococcus</taxon>
    </lineage>
</organism>
<reference evidence="2" key="1">
    <citation type="journal article" date="2014" name="Int. J. Syst. Evol. Microbiol.">
        <title>Complete genome sequence of Corynebacterium casei LMG S-19264T (=DSM 44701T), isolated from a smear-ripened cheese.</title>
        <authorList>
            <consortium name="US DOE Joint Genome Institute (JGI-PGF)"/>
            <person name="Walter F."/>
            <person name="Albersmeier A."/>
            <person name="Kalinowski J."/>
            <person name="Ruckert C."/>
        </authorList>
    </citation>
    <scope>NUCLEOTIDE SEQUENCE</scope>
    <source>
        <strain evidence="2">JCM 31311</strain>
    </source>
</reference>
<dbReference type="GO" id="GO:0016787">
    <property type="term" value="F:hydrolase activity"/>
    <property type="evidence" value="ECO:0007669"/>
    <property type="project" value="InterPro"/>
</dbReference>
<keyword evidence="3" id="KW-1185">Reference proteome</keyword>
<dbReference type="InterPro" id="IPR004843">
    <property type="entry name" value="Calcineurin-like_PHP"/>
</dbReference>
<dbReference type="AlphaFoldDB" id="A0A918EZ34"/>
<evidence type="ECO:0000313" key="3">
    <source>
        <dbReference type="Proteomes" id="UP000603865"/>
    </source>
</evidence>
<dbReference type="PANTHER" id="PTHR46546:SF4">
    <property type="entry name" value="SHEWANELLA-LIKE PROTEIN PHOSPHATASE 1"/>
    <property type="match status" value="1"/>
</dbReference>
<dbReference type="Pfam" id="PF00149">
    <property type="entry name" value="Metallophos"/>
    <property type="match status" value="1"/>
</dbReference>
<reference evidence="2" key="2">
    <citation type="submission" date="2020-09" db="EMBL/GenBank/DDBJ databases">
        <authorList>
            <person name="Sun Q."/>
            <person name="Ohkuma M."/>
        </authorList>
    </citation>
    <scope>NUCLEOTIDE SEQUENCE</scope>
    <source>
        <strain evidence="2">JCM 31311</strain>
    </source>
</reference>
<comment type="caution">
    <text evidence="2">The sequence shown here is derived from an EMBL/GenBank/DDBJ whole genome shotgun (WGS) entry which is preliminary data.</text>
</comment>
<dbReference type="PANTHER" id="PTHR46546">
    <property type="entry name" value="SHEWANELLA-LIKE PROTEIN PHOSPHATASE 1"/>
    <property type="match status" value="1"/>
</dbReference>
<evidence type="ECO:0000259" key="1">
    <source>
        <dbReference type="Pfam" id="PF00149"/>
    </source>
</evidence>
<dbReference type="InterPro" id="IPR029052">
    <property type="entry name" value="Metallo-depent_PP-like"/>
</dbReference>
<protein>
    <recommendedName>
        <fullName evidence="1">Calcineurin-like phosphoesterase domain-containing protein</fullName>
    </recommendedName>
</protein>
<feature type="domain" description="Calcineurin-like phosphoesterase" evidence="1">
    <location>
        <begin position="5"/>
        <end position="220"/>
    </location>
</feature>
<gene>
    <name evidence="2" type="ORF">GCM10008957_00780</name>
</gene>
<name>A0A918EZ34_9DEIO</name>